<evidence type="ECO:0000256" key="2">
    <source>
        <dbReference type="ARBA" id="ARBA00005801"/>
    </source>
</evidence>
<comment type="caution">
    <text evidence="10">The sequence shown here is derived from an EMBL/GenBank/DDBJ whole genome shotgun (WGS) entry which is preliminary data.</text>
</comment>
<dbReference type="InterPro" id="IPR010627">
    <property type="entry name" value="Prepilin_pept_A24_N"/>
</dbReference>
<dbReference type="RefSeq" id="WP_094251828.1">
    <property type="nucleotide sequence ID" value="NZ_JBHLXL010000001.1"/>
</dbReference>
<evidence type="ECO:0000256" key="5">
    <source>
        <dbReference type="ARBA" id="ARBA00022989"/>
    </source>
</evidence>
<feature type="domain" description="Prepilin peptidase A24 N-terminal" evidence="9">
    <location>
        <begin position="11"/>
        <end position="90"/>
    </location>
</feature>
<keyword evidence="11" id="KW-1185">Reference proteome</keyword>
<evidence type="ECO:0000259" key="8">
    <source>
        <dbReference type="Pfam" id="PF01478"/>
    </source>
</evidence>
<comment type="similarity">
    <text evidence="2">Belongs to the peptidase A24 family.</text>
</comment>
<dbReference type="InterPro" id="IPR050882">
    <property type="entry name" value="Prepilin_peptidase/N-MTase"/>
</dbReference>
<dbReference type="Pfam" id="PF01478">
    <property type="entry name" value="Peptidase_A24"/>
    <property type="match status" value="1"/>
</dbReference>
<feature type="transmembrane region" description="Helical" evidence="7">
    <location>
        <begin position="127"/>
        <end position="144"/>
    </location>
</feature>
<dbReference type="PANTHER" id="PTHR30487">
    <property type="entry name" value="TYPE 4 PREPILIN-LIKE PROTEINS LEADER PEPTIDE-PROCESSING ENZYME"/>
    <property type="match status" value="1"/>
</dbReference>
<evidence type="ECO:0000313" key="10">
    <source>
        <dbReference type="EMBL" id="OYD59865.1"/>
    </source>
</evidence>
<protein>
    <submittedName>
        <fullName evidence="10">Prepilin peptidase</fullName>
    </submittedName>
</protein>
<feature type="transmembrane region" description="Helical" evidence="7">
    <location>
        <begin position="179"/>
        <end position="212"/>
    </location>
</feature>
<sequence length="251" mass="27676">MNYLLHTYIFIAGLIFGSFYNVVGLRIPKKESIIHPGSHCVTCDRSLHWSELVPVLSWVFQGGKCRGCKTSISFIYPLIELSTAILFTISPLVVGWSKELPVALALVSLLVIVLVSDIKYMIIPDKVLLFFLPVFIVLRIISPLNPWWDMLAGAVLGFCLLLLIAVISKGGMGGGDIKLMGVLGIVLGWKAVLMTFFLASFSGAVIGISLMATGKVKRREPIPFGPFLVLGALCSYFLYDELISLYLYILR</sequence>
<dbReference type="EMBL" id="NOII01000001">
    <property type="protein sequence ID" value="OYD59865.1"/>
    <property type="molecule type" value="Genomic_DNA"/>
</dbReference>
<evidence type="ECO:0000256" key="7">
    <source>
        <dbReference type="SAM" id="Phobius"/>
    </source>
</evidence>
<reference evidence="10 11" key="1">
    <citation type="submission" date="2017-07" db="EMBL/GenBank/DDBJ databases">
        <title>Fictibacillus sp. nov. GDSW-R2A3 Genome sequencing and assembly.</title>
        <authorList>
            <person name="Mayilraj S."/>
        </authorList>
    </citation>
    <scope>NUCLEOTIDE SEQUENCE [LARGE SCALE GENOMIC DNA]</scope>
    <source>
        <strain evidence="10 11">GDSW-R2A3</strain>
    </source>
</reference>
<feature type="transmembrane region" description="Helical" evidence="7">
    <location>
        <begin position="100"/>
        <end position="120"/>
    </location>
</feature>
<evidence type="ECO:0000256" key="6">
    <source>
        <dbReference type="ARBA" id="ARBA00023136"/>
    </source>
</evidence>
<dbReference type="AlphaFoldDB" id="A0A235FGM7"/>
<dbReference type="GO" id="GO:0004190">
    <property type="term" value="F:aspartic-type endopeptidase activity"/>
    <property type="evidence" value="ECO:0007669"/>
    <property type="project" value="InterPro"/>
</dbReference>
<feature type="transmembrane region" description="Helical" evidence="7">
    <location>
        <begin position="74"/>
        <end position="94"/>
    </location>
</feature>
<dbReference type="Gene3D" id="1.20.120.1220">
    <property type="match status" value="1"/>
</dbReference>
<feature type="domain" description="Prepilin type IV endopeptidase peptidase" evidence="8">
    <location>
        <begin position="105"/>
        <end position="208"/>
    </location>
</feature>
<evidence type="ECO:0000256" key="3">
    <source>
        <dbReference type="ARBA" id="ARBA00022475"/>
    </source>
</evidence>
<organism evidence="10 11">
    <name type="scientific">Fictibacillus aquaticus</name>
    <dbReference type="NCBI Taxonomy" id="2021314"/>
    <lineage>
        <taxon>Bacteria</taxon>
        <taxon>Bacillati</taxon>
        <taxon>Bacillota</taxon>
        <taxon>Bacilli</taxon>
        <taxon>Bacillales</taxon>
        <taxon>Fictibacillaceae</taxon>
        <taxon>Fictibacillus</taxon>
    </lineage>
</organism>
<evidence type="ECO:0000313" key="11">
    <source>
        <dbReference type="Proteomes" id="UP000215059"/>
    </source>
</evidence>
<keyword evidence="3" id="KW-1003">Cell membrane</keyword>
<dbReference type="InterPro" id="IPR000045">
    <property type="entry name" value="Prepilin_IV_endopep_pep"/>
</dbReference>
<feature type="transmembrane region" description="Helical" evidence="7">
    <location>
        <begin position="6"/>
        <end position="23"/>
    </location>
</feature>
<keyword evidence="4 7" id="KW-0812">Transmembrane</keyword>
<keyword evidence="5 7" id="KW-1133">Transmembrane helix</keyword>
<evidence type="ECO:0000256" key="4">
    <source>
        <dbReference type="ARBA" id="ARBA00022692"/>
    </source>
</evidence>
<evidence type="ECO:0000259" key="9">
    <source>
        <dbReference type="Pfam" id="PF06750"/>
    </source>
</evidence>
<dbReference type="GO" id="GO:0006465">
    <property type="term" value="P:signal peptide processing"/>
    <property type="evidence" value="ECO:0007669"/>
    <property type="project" value="TreeGrafter"/>
</dbReference>
<dbReference type="OrthoDB" id="9789291at2"/>
<dbReference type="Pfam" id="PF06750">
    <property type="entry name" value="A24_N_bact"/>
    <property type="match status" value="1"/>
</dbReference>
<evidence type="ECO:0000256" key="1">
    <source>
        <dbReference type="ARBA" id="ARBA00004651"/>
    </source>
</evidence>
<comment type="subcellular location">
    <subcellularLocation>
        <location evidence="1">Cell membrane</location>
        <topology evidence="1">Multi-pass membrane protein</topology>
    </subcellularLocation>
</comment>
<dbReference type="PANTHER" id="PTHR30487:SF0">
    <property type="entry name" value="PREPILIN LEADER PEPTIDASE_N-METHYLTRANSFERASE-RELATED"/>
    <property type="match status" value="1"/>
</dbReference>
<gene>
    <name evidence="10" type="ORF">CGZ90_07560</name>
</gene>
<proteinExistence type="inferred from homology"/>
<feature type="transmembrane region" description="Helical" evidence="7">
    <location>
        <begin position="224"/>
        <end position="249"/>
    </location>
</feature>
<keyword evidence="6 7" id="KW-0472">Membrane</keyword>
<accession>A0A235FGM7</accession>
<feature type="transmembrane region" description="Helical" evidence="7">
    <location>
        <begin position="150"/>
        <end position="167"/>
    </location>
</feature>
<name>A0A235FGM7_9BACL</name>
<dbReference type="Proteomes" id="UP000215059">
    <property type="component" value="Unassembled WGS sequence"/>
</dbReference>
<dbReference type="GO" id="GO:0005886">
    <property type="term" value="C:plasma membrane"/>
    <property type="evidence" value="ECO:0007669"/>
    <property type="project" value="UniProtKB-SubCell"/>
</dbReference>